<evidence type="ECO:0000313" key="1">
    <source>
        <dbReference type="EMBL" id="MEJ8850014.1"/>
    </source>
</evidence>
<dbReference type="Proteomes" id="UP001385892">
    <property type="component" value="Unassembled WGS sequence"/>
</dbReference>
<gene>
    <name evidence="1" type="ORF">WKW82_25445</name>
</gene>
<feature type="non-terminal residue" evidence="1">
    <location>
        <position position="118"/>
    </location>
</feature>
<accession>A0ABU8WRH4</accession>
<dbReference type="EMBL" id="JBBKZT010000013">
    <property type="protein sequence ID" value="MEJ8850014.1"/>
    <property type="molecule type" value="Genomic_DNA"/>
</dbReference>
<proteinExistence type="predicted"/>
<dbReference type="RefSeq" id="WP_340345210.1">
    <property type="nucleotide sequence ID" value="NZ_JBBKZT010000013.1"/>
</dbReference>
<name>A0ABU8WRH4_9BURK</name>
<reference evidence="1 2" key="1">
    <citation type="submission" date="2024-03" db="EMBL/GenBank/DDBJ databases">
        <title>Novel species of the genus Variovorax.</title>
        <authorList>
            <person name="Liu Q."/>
            <person name="Xin Y.-H."/>
        </authorList>
    </citation>
    <scope>NUCLEOTIDE SEQUENCE [LARGE SCALE GENOMIC DNA]</scope>
    <source>
        <strain evidence="1 2">KACC 18900</strain>
    </source>
</reference>
<organism evidence="1 2">
    <name type="scientific">Variovorax rhizosphaerae</name>
    <dbReference type="NCBI Taxonomy" id="1836200"/>
    <lineage>
        <taxon>Bacteria</taxon>
        <taxon>Pseudomonadati</taxon>
        <taxon>Pseudomonadota</taxon>
        <taxon>Betaproteobacteria</taxon>
        <taxon>Burkholderiales</taxon>
        <taxon>Comamonadaceae</taxon>
        <taxon>Variovorax</taxon>
    </lineage>
</organism>
<comment type="caution">
    <text evidence="1">The sequence shown here is derived from an EMBL/GenBank/DDBJ whole genome shotgun (WGS) entry which is preliminary data.</text>
</comment>
<protein>
    <submittedName>
        <fullName evidence="1">Uncharacterized protein</fullName>
    </submittedName>
</protein>
<sequence length="118" mass="13099">MTDRIEETMFEIGFQNLCHLVASYLEDGRESRALALAMAFLVFDDEAAYSNRSSAHESGTSVDQALRAVSQAEQNLDNKGAIDSEWLLTAFEASPFALLTWLDRRLTTAEGTTYMIPA</sequence>
<evidence type="ECO:0000313" key="2">
    <source>
        <dbReference type="Proteomes" id="UP001385892"/>
    </source>
</evidence>
<keyword evidence="2" id="KW-1185">Reference proteome</keyword>